<dbReference type="Proteomes" id="UP000838100">
    <property type="component" value="Unassembled WGS sequence"/>
</dbReference>
<gene>
    <name evidence="1" type="ORF">SIN8267_02863</name>
</gene>
<evidence type="ECO:0000313" key="1">
    <source>
        <dbReference type="EMBL" id="CAH0992727.1"/>
    </source>
</evidence>
<name>A0ABM9AIX4_9GAMM</name>
<keyword evidence="2" id="KW-1185">Reference proteome</keyword>
<dbReference type="RefSeq" id="WP_237445404.1">
    <property type="nucleotide sequence ID" value="NZ_CAKLPX010000003.1"/>
</dbReference>
<reference evidence="1" key="1">
    <citation type="submission" date="2021-12" db="EMBL/GenBank/DDBJ databases">
        <authorList>
            <person name="Rodrigo-Torres L."/>
            <person name="Arahal R. D."/>
            <person name="Lucena T."/>
        </authorList>
    </citation>
    <scope>NUCLEOTIDE SEQUENCE</scope>
    <source>
        <strain evidence="1">CECT 8267</strain>
    </source>
</reference>
<dbReference type="SUPFAM" id="SSF46955">
    <property type="entry name" value="Putative DNA-binding domain"/>
    <property type="match status" value="1"/>
</dbReference>
<protein>
    <submittedName>
        <fullName evidence="1">Uncharacterized protein</fullName>
    </submittedName>
</protein>
<evidence type="ECO:0000313" key="2">
    <source>
        <dbReference type="Proteomes" id="UP000838100"/>
    </source>
</evidence>
<proteinExistence type="predicted"/>
<dbReference type="EMBL" id="CAKLPX010000003">
    <property type="protein sequence ID" value="CAH0992727.1"/>
    <property type="molecule type" value="Genomic_DNA"/>
</dbReference>
<accession>A0ABM9AIX4</accession>
<sequence>MLKKPEFLIGWLNTSEVARALSTTCDNVERWAAEGVLPKPERFHRWSYWKQQDIDHIQSVTYCR</sequence>
<dbReference type="InterPro" id="IPR009061">
    <property type="entry name" value="DNA-bd_dom_put_sf"/>
</dbReference>
<comment type="caution">
    <text evidence="1">The sequence shown here is derived from an EMBL/GenBank/DDBJ whole genome shotgun (WGS) entry which is preliminary data.</text>
</comment>
<organism evidence="1 2">
    <name type="scientific">Sinobacterium norvegicum</name>
    <dbReference type="NCBI Taxonomy" id="1641715"/>
    <lineage>
        <taxon>Bacteria</taxon>
        <taxon>Pseudomonadati</taxon>
        <taxon>Pseudomonadota</taxon>
        <taxon>Gammaproteobacteria</taxon>
        <taxon>Cellvibrionales</taxon>
        <taxon>Spongiibacteraceae</taxon>
        <taxon>Sinobacterium</taxon>
    </lineage>
</organism>